<dbReference type="InterPro" id="IPR029044">
    <property type="entry name" value="Nucleotide-diphossugar_trans"/>
</dbReference>
<feature type="region of interest" description="Disordered" evidence="15">
    <location>
        <begin position="216"/>
        <end position="238"/>
    </location>
</feature>
<evidence type="ECO:0000256" key="6">
    <source>
        <dbReference type="ARBA" id="ARBA00019988"/>
    </source>
</evidence>
<evidence type="ECO:0000256" key="1">
    <source>
        <dbReference type="ARBA" id="ARBA00004141"/>
    </source>
</evidence>
<evidence type="ECO:0000256" key="5">
    <source>
        <dbReference type="ARBA" id="ARBA00012699"/>
    </source>
</evidence>
<dbReference type="GO" id="GO:0008120">
    <property type="term" value="F:ceramide glucosyltransferase activity"/>
    <property type="evidence" value="ECO:0007669"/>
    <property type="project" value="UniProtKB-EC"/>
</dbReference>
<evidence type="ECO:0000256" key="4">
    <source>
        <dbReference type="ARBA" id="ARBA00006739"/>
    </source>
</evidence>
<evidence type="ECO:0000256" key="16">
    <source>
        <dbReference type="SAM" id="Phobius"/>
    </source>
</evidence>
<evidence type="ECO:0000256" key="8">
    <source>
        <dbReference type="ARBA" id="ARBA00022679"/>
    </source>
</evidence>
<dbReference type="Pfam" id="PF13506">
    <property type="entry name" value="Glyco_transf_21"/>
    <property type="match status" value="1"/>
</dbReference>
<keyword evidence="9 16" id="KW-0812">Transmembrane</keyword>
<dbReference type="AlphaFoldDB" id="A0AAX6MQD7"/>
<comment type="subcellular location">
    <subcellularLocation>
        <location evidence="1">Membrane</location>
        <topology evidence="1">Multi-pass membrane protein</topology>
    </subcellularLocation>
</comment>
<evidence type="ECO:0000256" key="11">
    <source>
        <dbReference type="ARBA" id="ARBA00023136"/>
    </source>
</evidence>
<evidence type="ECO:0000256" key="13">
    <source>
        <dbReference type="ARBA" id="ARBA00031543"/>
    </source>
</evidence>
<gene>
    <name evidence="17" type="ORF">Daesc_004817</name>
</gene>
<accession>A0AAX6MQD7</accession>
<dbReference type="PANTHER" id="PTHR12726">
    <property type="entry name" value="CERAMIDE GLUCOSYLTRANSFERASE"/>
    <property type="match status" value="1"/>
</dbReference>
<reference evidence="17 18" key="1">
    <citation type="journal article" date="2024" name="Front Chem Biol">
        <title>Unveiling the potential of Daldinia eschscholtzii MFLUCC 19-0629 through bioactivity and bioinformatics studies for enhanced sustainable agriculture production.</title>
        <authorList>
            <person name="Brooks S."/>
            <person name="Weaver J.A."/>
            <person name="Klomchit A."/>
            <person name="Alharthi S.A."/>
            <person name="Onlamun T."/>
            <person name="Nurani R."/>
            <person name="Vong T.K."/>
            <person name="Alberti F."/>
            <person name="Greco C."/>
        </authorList>
    </citation>
    <scope>NUCLEOTIDE SEQUENCE [LARGE SCALE GENOMIC DNA]</scope>
    <source>
        <strain evidence="17">MFLUCC 19-0629</strain>
    </source>
</reference>
<evidence type="ECO:0000256" key="9">
    <source>
        <dbReference type="ARBA" id="ARBA00022692"/>
    </source>
</evidence>
<dbReference type="EC" id="2.4.1.80" evidence="5"/>
<dbReference type="GO" id="GO:0006679">
    <property type="term" value="P:glucosylceramide biosynthetic process"/>
    <property type="evidence" value="ECO:0007669"/>
    <property type="project" value="TreeGrafter"/>
</dbReference>
<evidence type="ECO:0000313" key="18">
    <source>
        <dbReference type="Proteomes" id="UP001369815"/>
    </source>
</evidence>
<keyword evidence="18" id="KW-1185">Reference proteome</keyword>
<feature type="transmembrane region" description="Helical" evidence="16">
    <location>
        <begin position="6"/>
        <end position="30"/>
    </location>
</feature>
<dbReference type="PANTHER" id="PTHR12726:SF0">
    <property type="entry name" value="CERAMIDE GLUCOSYLTRANSFERASE"/>
    <property type="match status" value="1"/>
</dbReference>
<evidence type="ECO:0000256" key="2">
    <source>
        <dbReference type="ARBA" id="ARBA00004760"/>
    </source>
</evidence>
<sequence>MPSYIIQALGSAGIIWGLVVVLVQSIVVLLTPLSNSFRYYSSVPAAPASPYLPKDEVPHVTIIRPAKGLEPGLYECLASVFHQSYPKDKLTIYFCVSSKEDAAYPVILKLLDDHPDFDAKVFIETEDPYLHGDGGHVDNVGPNPKIRNLSRAYREAKGDIIWPLDCNVWIARDVAGRMVDKLCGYQPNGKRAKPYKFVHQLPLVVDTVTSMSSSNAEGQTLLSGSSVTGGSDAQSSVDVPSSVLSRSWAHGGGRLEEMFMATTHAKFYGAINTVSIAPCIVGKSNMFRKSHLDQVTDPARNPILTGRAATLPKGLDHFSLFMCEDHVIGDLLWRSNLPGFANHGLVWGDLAIQPMAGMSIPAYVARRVRWLRARKWTVLSATLVEHGVESLVCCFYVSFGLTSVPWIHENLGIPQTWKALSYLWLAGVTLWMVIDRIVFKKLHAGHSIHVDEHTPLFARGTSRGGAEKRRFGEWFLAWLGREILALPVWTWAVLLGTTVNWRGKRFRVRSDMTVVSIDPEPEERASAQNGHSVNGTSRARGKKD</sequence>
<evidence type="ECO:0000256" key="3">
    <source>
        <dbReference type="ARBA" id="ARBA00004991"/>
    </source>
</evidence>
<dbReference type="GO" id="GO:0016020">
    <property type="term" value="C:membrane"/>
    <property type="evidence" value="ECO:0007669"/>
    <property type="project" value="UniProtKB-SubCell"/>
</dbReference>
<evidence type="ECO:0000256" key="7">
    <source>
        <dbReference type="ARBA" id="ARBA00022676"/>
    </source>
</evidence>
<feature type="region of interest" description="Disordered" evidence="15">
    <location>
        <begin position="518"/>
        <end position="544"/>
    </location>
</feature>
<dbReference type="InterPro" id="IPR025993">
    <property type="entry name" value="Ceramide_glucosylTrfase"/>
</dbReference>
<evidence type="ECO:0000256" key="15">
    <source>
        <dbReference type="SAM" id="MobiDB-lite"/>
    </source>
</evidence>
<comment type="caution">
    <text evidence="17">The sequence shown here is derived from an EMBL/GenBank/DDBJ whole genome shotgun (WGS) entry which is preliminary data.</text>
</comment>
<evidence type="ECO:0000256" key="14">
    <source>
        <dbReference type="ARBA" id="ARBA00032575"/>
    </source>
</evidence>
<feature type="compositionally biased region" description="Low complexity" evidence="15">
    <location>
        <begin position="218"/>
        <end position="231"/>
    </location>
</feature>
<keyword evidence="11 16" id="KW-0472">Membrane</keyword>
<keyword evidence="10 16" id="KW-1133">Transmembrane helix</keyword>
<feature type="compositionally biased region" description="Polar residues" evidence="15">
    <location>
        <begin position="526"/>
        <end position="537"/>
    </location>
</feature>
<keyword evidence="7" id="KW-0328">Glycosyltransferase</keyword>
<keyword evidence="8" id="KW-0808">Transferase</keyword>
<organism evidence="17 18">
    <name type="scientific">Daldinia eschscholtzii</name>
    <dbReference type="NCBI Taxonomy" id="292717"/>
    <lineage>
        <taxon>Eukaryota</taxon>
        <taxon>Fungi</taxon>
        <taxon>Dikarya</taxon>
        <taxon>Ascomycota</taxon>
        <taxon>Pezizomycotina</taxon>
        <taxon>Sordariomycetes</taxon>
        <taxon>Xylariomycetidae</taxon>
        <taxon>Xylariales</taxon>
        <taxon>Hypoxylaceae</taxon>
        <taxon>Daldinia</taxon>
    </lineage>
</organism>
<dbReference type="SUPFAM" id="SSF53448">
    <property type="entry name" value="Nucleotide-diphospho-sugar transferases"/>
    <property type="match status" value="1"/>
</dbReference>
<dbReference type="EMBL" id="JBANMG010000004">
    <property type="protein sequence ID" value="KAK6954845.1"/>
    <property type="molecule type" value="Genomic_DNA"/>
</dbReference>
<name>A0AAX6MQD7_9PEZI</name>
<protein>
    <recommendedName>
        <fullName evidence="6">Ceramide glucosyltransferase</fullName>
        <ecNumber evidence="5">2.4.1.80</ecNumber>
    </recommendedName>
    <alternativeName>
        <fullName evidence="13">Glucosylceramide synthase</fullName>
    </alternativeName>
    <alternativeName>
        <fullName evidence="14">UDP-glucose ceramide glucosyltransferase</fullName>
    </alternativeName>
    <alternativeName>
        <fullName evidence="12">UDP-glucose:N-acylsphingosine D-glucosyltransferase</fullName>
    </alternativeName>
</protein>
<comment type="similarity">
    <text evidence="4">Belongs to the glycosyltransferase 2 family.</text>
</comment>
<dbReference type="Gene3D" id="3.90.550.10">
    <property type="entry name" value="Spore Coat Polysaccharide Biosynthesis Protein SpsA, Chain A"/>
    <property type="match status" value="1"/>
</dbReference>
<comment type="pathway">
    <text evidence="3">Sphingolipid metabolism.</text>
</comment>
<evidence type="ECO:0000256" key="10">
    <source>
        <dbReference type="ARBA" id="ARBA00022989"/>
    </source>
</evidence>
<evidence type="ECO:0000313" key="17">
    <source>
        <dbReference type="EMBL" id="KAK6954845.1"/>
    </source>
</evidence>
<proteinExistence type="inferred from homology"/>
<dbReference type="Proteomes" id="UP001369815">
    <property type="component" value="Unassembled WGS sequence"/>
</dbReference>
<comment type="pathway">
    <text evidence="2">Lipid metabolism; sphingolipid metabolism.</text>
</comment>
<evidence type="ECO:0000256" key="12">
    <source>
        <dbReference type="ARBA" id="ARBA00031017"/>
    </source>
</evidence>